<dbReference type="Gene3D" id="3.40.50.2000">
    <property type="entry name" value="Glycogen Phosphorylase B"/>
    <property type="match status" value="2"/>
</dbReference>
<reference evidence="3 4" key="1">
    <citation type="submission" date="2015-09" db="EMBL/GenBank/DDBJ databases">
        <title>Draft genome sequence of Kouleothrix aurantiaca JCM 19913.</title>
        <authorList>
            <person name="Hemp J."/>
        </authorList>
    </citation>
    <scope>NUCLEOTIDE SEQUENCE [LARGE SCALE GENOMIC DNA]</scope>
    <source>
        <strain evidence="3 4">COM-B</strain>
    </source>
</reference>
<keyword evidence="4" id="KW-1185">Reference proteome</keyword>
<accession>A0A0P9D7L3</accession>
<dbReference type="InterPro" id="IPR001296">
    <property type="entry name" value="Glyco_trans_1"/>
</dbReference>
<dbReference type="PANTHER" id="PTHR12526">
    <property type="entry name" value="GLYCOSYLTRANSFERASE"/>
    <property type="match status" value="1"/>
</dbReference>
<dbReference type="GO" id="GO:0016757">
    <property type="term" value="F:glycosyltransferase activity"/>
    <property type="evidence" value="ECO:0007669"/>
    <property type="project" value="InterPro"/>
</dbReference>
<feature type="non-terminal residue" evidence="3">
    <location>
        <position position="605"/>
    </location>
</feature>
<evidence type="ECO:0000313" key="3">
    <source>
        <dbReference type="EMBL" id="KPV51273.1"/>
    </source>
</evidence>
<dbReference type="InterPro" id="IPR028098">
    <property type="entry name" value="Glyco_trans_4-like_N"/>
</dbReference>
<evidence type="ECO:0000259" key="2">
    <source>
        <dbReference type="Pfam" id="PF13439"/>
    </source>
</evidence>
<gene>
    <name evidence="3" type="ORF">SE17_22160</name>
</gene>
<dbReference type="Pfam" id="PF13439">
    <property type="entry name" value="Glyco_transf_4"/>
    <property type="match status" value="1"/>
</dbReference>
<evidence type="ECO:0000259" key="1">
    <source>
        <dbReference type="Pfam" id="PF00534"/>
    </source>
</evidence>
<comment type="caution">
    <text evidence="3">The sequence shown here is derived from an EMBL/GenBank/DDBJ whole genome shotgun (WGS) entry which is preliminary data.</text>
</comment>
<name>A0A0P9D7L3_9CHLR</name>
<dbReference type="CDD" id="cd03822">
    <property type="entry name" value="GT4_mannosyltransferase-like"/>
    <property type="match status" value="1"/>
</dbReference>
<dbReference type="PANTHER" id="PTHR12526:SF572">
    <property type="entry name" value="BLL5144 PROTEIN"/>
    <property type="match status" value="1"/>
</dbReference>
<dbReference type="Pfam" id="PF00534">
    <property type="entry name" value="Glycos_transf_1"/>
    <property type="match status" value="1"/>
</dbReference>
<sequence>MISALWPQHIAVIGNYSPRQCGIATFTTDLCEALAGVAPDAQIDALAMNDRPEGYPYPSRVRFELPQNDALAYRRAADFLNLQNPDVVCVQHEYGIYGGAAGSHLLALLEQLRMPVVTTLHTILKEPDAQQRLVLIELARRSERLVVMSERGAGLLHDVYGVPAEKIDLIPHGIPDVPFIDPNFYKDELNAAGKTVILTFGLLSANKGIENVIAAMPAILERHPNVVYVVLGATHPHVRQHEGERYRSMLQDMARSLGVAEHVRFYDQFVALDELVRFIGAADIYVTPYLNEAQIVSGTLAYTVGAGKAVISTPYWYAEEMLADGRGTVVPFRDAPAIADAVIGMLENEAERHAMRKRAYTLGREMTWPVVGQRYMDTFARARAERRHSAALLPVHTFDEAPDMLPKVKLDHLRRMTDGTGLIQHATFAVPNYDEGYTTDDNARGLLATVYMEELDMADSEPLATRYLAFLQHAFNPLHGRFRNFMRYDRHWLEEIGSEDSHARTLWALGATLGRSNNRELLGMAILLFEQALPAAALFEHPRPCAYAIFGLSEYLSRYPGDRAARATLADLSERLLARYHEHSAPEWRWFDQIVTYDNAVLPHA</sequence>
<dbReference type="SUPFAM" id="SSF53756">
    <property type="entry name" value="UDP-Glycosyltransferase/glycogen phosphorylase"/>
    <property type="match status" value="1"/>
</dbReference>
<proteinExistence type="predicted"/>
<evidence type="ECO:0000313" key="4">
    <source>
        <dbReference type="Proteomes" id="UP000050509"/>
    </source>
</evidence>
<dbReference type="EMBL" id="LJCR01000987">
    <property type="protein sequence ID" value="KPV51273.1"/>
    <property type="molecule type" value="Genomic_DNA"/>
</dbReference>
<organism evidence="3 4">
    <name type="scientific">Kouleothrix aurantiaca</name>
    <dbReference type="NCBI Taxonomy" id="186479"/>
    <lineage>
        <taxon>Bacteria</taxon>
        <taxon>Bacillati</taxon>
        <taxon>Chloroflexota</taxon>
        <taxon>Chloroflexia</taxon>
        <taxon>Chloroflexales</taxon>
        <taxon>Roseiflexineae</taxon>
        <taxon>Roseiflexaceae</taxon>
        <taxon>Kouleothrix</taxon>
    </lineage>
</organism>
<protein>
    <submittedName>
        <fullName evidence="3">Glycosyl transferase family 1</fullName>
    </submittedName>
</protein>
<dbReference type="AlphaFoldDB" id="A0A0P9D7L3"/>
<feature type="domain" description="Glycosyltransferase subfamily 4-like N-terminal" evidence="2">
    <location>
        <begin position="22"/>
        <end position="174"/>
    </location>
</feature>
<feature type="domain" description="Glycosyl transferase family 1" evidence="1">
    <location>
        <begin position="188"/>
        <end position="360"/>
    </location>
</feature>
<keyword evidence="3" id="KW-0808">Transferase</keyword>
<dbReference type="Proteomes" id="UP000050509">
    <property type="component" value="Unassembled WGS sequence"/>
</dbReference>